<evidence type="ECO:0000259" key="12">
    <source>
        <dbReference type="PROSITE" id="PS51713"/>
    </source>
</evidence>
<dbReference type="InterPro" id="IPR015946">
    <property type="entry name" value="KH_dom-like_a/b"/>
</dbReference>
<dbReference type="CDD" id="cd22534">
    <property type="entry name" value="KH-II_Era"/>
    <property type="match status" value="1"/>
</dbReference>
<keyword evidence="4 8" id="KW-0547">Nucleotide-binding</keyword>
<proteinExistence type="inferred from homology"/>
<keyword evidence="8" id="KW-0699">rRNA-binding</keyword>
<dbReference type="NCBIfam" id="NF000908">
    <property type="entry name" value="PRK00089.1"/>
    <property type="match status" value="1"/>
</dbReference>
<dbReference type="GO" id="GO:0005886">
    <property type="term" value="C:plasma membrane"/>
    <property type="evidence" value="ECO:0007669"/>
    <property type="project" value="UniProtKB-SubCell"/>
</dbReference>
<dbReference type="FunFam" id="3.40.50.300:FF:000094">
    <property type="entry name" value="GTPase Era"/>
    <property type="match status" value="1"/>
</dbReference>
<evidence type="ECO:0000259" key="11">
    <source>
        <dbReference type="PROSITE" id="PS50823"/>
    </source>
</evidence>
<feature type="region of interest" description="G3" evidence="9">
    <location>
        <begin position="58"/>
        <end position="61"/>
    </location>
</feature>
<dbReference type="Gene3D" id="3.40.50.300">
    <property type="entry name" value="P-loop containing nucleotide triphosphate hydrolases"/>
    <property type="match status" value="1"/>
</dbReference>
<keyword evidence="14" id="KW-1185">Reference proteome</keyword>
<dbReference type="InterPro" id="IPR005662">
    <property type="entry name" value="GTPase_Era-like"/>
</dbReference>
<feature type="region of interest" description="G5" evidence="9">
    <location>
        <begin position="154"/>
        <end position="156"/>
    </location>
</feature>
<dbReference type="Gene3D" id="3.30.300.20">
    <property type="match status" value="1"/>
</dbReference>
<comment type="similarity">
    <text evidence="1 8 9 10">Belongs to the TRAFAC class TrmE-Era-EngA-EngB-Septin-like GTPase superfamily. Era GTPase family.</text>
</comment>
<comment type="subcellular location">
    <subcellularLocation>
        <location evidence="8">Cytoplasm</location>
    </subcellularLocation>
    <subcellularLocation>
        <location evidence="8">Cell membrane</location>
        <topology evidence="8">Peripheral membrane protein</topology>
    </subcellularLocation>
</comment>
<evidence type="ECO:0000313" key="13">
    <source>
        <dbReference type="EMBL" id="RVU55322.1"/>
    </source>
</evidence>
<reference evidence="13 14" key="1">
    <citation type="submission" date="2018-11" db="EMBL/GenBank/DDBJ databases">
        <title>Genome sequencing and assembly of Anaerosphaera sp. nov., GS7-6-2.</title>
        <authorList>
            <person name="Rettenmaier R."/>
            <person name="Liebl W."/>
            <person name="Zverlov V."/>
        </authorList>
    </citation>
    <scope>NUCLEOTIDE SEQUENCE [LARGE SCALE GENOMIC DNA]</scope>
    <source>
        <strain evidence="13 14">GS7-6-2</strain>
    </source>
</reference>
<dbReference type="GO" id="GO:0005525">
    <property type="term" value="F:GTP binding"/>
    <property type="evidence" value="ECO:0007669"/>
    <property type="project" value="UniProtKB-UniRule"/>
</dbReference>
<dbReference type="PROSITE" id="PS51713">
    <property type="entry name" value="G_ERA"/>
    <property type="match status" value="1"/>
</dbReference>
<dbReference type="InterPro" id="IPR004044">
    <property type="entry name" value="KH_dom_type_2"/>
</dbReference>
<dbReference type="Pfam" id="PF01926">
    <property type="entry name" value="MMR_HSR1"/>
    <property type="match status" value="1"/>
</dbReference>
<dbReference type="CDD" id="cd04163">
    <property type="entry name" value="Era"/>
    <property type="match status" value="1"/>
</dbReference>
<dbReference type="OrthoDB" id="9805918at2"/>
<dbReference type="RefSeq" id="WP_127723825.1">
    <property type="nucleotide sequence ID" value="NZ_RLIH01000003.1"/>
</dbReference>
<feature type="binding site" evidence="8">
    <location>
        <begin position="11"/>
        <end position="18"/>
    </location>
    <ligand>
        <name>GTP</name>
        <dbReference type="ChEBI" id="CHEBI:37565"/>
    </ligand>
</feature>
<evidence type="ECO:0000256" key="8">
    <source>
        <dbReference type="HAMAP-Rule" id="MF_00367"/>
    </source>
</evidence>
<keyword evidence="7 8" id="KW-0472">Membrane</keyword>
<keyword evidence="8" id="KW-1003">Cell membrane</keyword>
<evidence type="ECO:0000256" key="7">
    <source>
        <dbReference type="ARBA" id="ARBA00023136"/>
    </source>
</evidence>
<dbReference type="Pfam" id="PF07650">
    <property type="entry name" value="KH_2"/>
    <property type="match status" value="1"/>
</dbReference>
<dbReference type="GO" id="GO:0005829">
    <property type="term" value="C:cytosol"/>
    <property type="evidence" value="ECO:0007669"/>
    <property type="project" value="TreeGrafter"/>
</dbReference>
<gene>
    <name evidence="8" type="primary">era</name>
    <name evidence="13" type="ORF">EF514_03365</name>
</gene>
<dbReference type="GO" id="GO:0070181">
    <property type="term" value="F:small ribosomal subunit rRNA binding"/>
    <property type="evidence" value="ECO:0007669"/>
    <property type="project" value="UniProtKB-UniRule"/>
</dbReference>
<dbReference type="NCBIfam" id="TIGR00231">
    <property type="entry name" value="small_GTP"/>
    <property type="match status" value="1"/>
</dbReference>
<evidence type="ECO:0000256" key="5">
    <source>
        <dbReference type="ARBA" id="ARBA00022884"/>
    </source>
</evidence>
<dbReference type="FunFam" id="3.30.300.20:FF:000003">
    <property type="entry name" value="GTPase Era"/>
    <property type="match status" value="1"/>
</dbReference>
<evidence type="ECO:0000256" key="10">
    <source>
        <dbReference type="RuleBase" id="RU003761"/>
    </source>
</evidence>
<keyword evidence="3 8" id="KW-0690">Ribosome biogenesis</keyword>
<dbReference type="EMBL" id="RLIH01000003">
    <property type="protein sequence ID" value="RVU55322.1"/>
    <property type="molecule type" value="Genomic_DNA"/>
</dbReference>
<evidence type="ECO:0000313" key="14">
    <source>
        <dbReference type="Proteomes" id="UP000288812"/>
    </source>
</evidence>
<protein>
    <recommendedName>
        <fullName evidence="2 8">GTPase Era</fullName>
    </recommendedName>
</protein>
<sequence length="298" mass="34365">MFKSGYVTIIGRPNVGKSTLLNSIIGQKISAISNKPQTTRDRITFIYTDEEAQIIFLDTPGIQKPKNKLGSFMLKTSEETLTEVDVITYLVDCSEKIGKMDSYIINFLTEHKEKNPNKPIILLINKIDEIQKEKLFELIKMYDELNIFNEIIPISALKADGIEEYLEVLKSYLSEGPMFYPEDMITDKTEKFIVAEIIREKALRFLNEEIPHGVAVSIESMKERNNKIMDIEATIYVERESHKGIIIGKAGSMLKKIGTSARKEIEILLDEKVNLKLWVKVEKNWRDKENKVKYFGYK</sequence>
<keyword evidence="6 8" id="KW-0342">GTP-binding</keyword>
<dbReference type="SUPFAM" id="SSF52540">
    <property type="entry name" value="P-loop containing nucleoside triphosphate hydrolases"/>
    <property type="match status" value="1"/>
</dbReference>
<dbReference type="AlphaFoldDB" id="A0A437S8I4"/>
<dbReference type="SUPFAM" id="SSF54814">
    <property type="entry name" value="Prokaryotic type KH domain (KH-domain type II)"/>
    <property type="match status" value="1"/>
</dbReference>
<evidence type="ECO:0000256" key="1">
    <source>
        <dbReference type="ARBA" id="ARBA00007921"/>
    </source>
</evidence>
<evidence type="ECO:0000256" key="6">
    <source>
        <dbReference type="ARBA" id="ARBA00023134"/>
    </source>
</evidence>
<dbReference type="InterPro" id="IPR030388">
    <property type="entry name" value="G_ERA_dom"/>
</dbReference>
<comment type="caution">
    <text evidence="13">The sequence shown here is derived from an EMBL/GenBank/DDBJ whole genome shotgun (WGS) entry which is preliminary data.</text>
</comment>
<dbReference type="Proteomes" id="UP000288812">
    <property type="component" value="Unassembled WGS sequence"/>
</dbReference>
<dbReference type="PANTHER" id="PTHR42698">
    <property type="entry name" value="GTPASE ERA"/>
    <property type="match status" value="1"/>
</dbReference>
<dbReference type="GO" id="GO:0003924">
    <property type="term" value="F:GTPase activity"/>
    <property type="evidence" value="ECO:0007669"/>
    <property type="project" value="UniProtKB-UniRule"/>
</dbReference>
<evidence type="ECO:0000256" key="3">
    <source>
        <dbReference type="ARBA" id="ARBA00022517"/>
    </source>
</evidence>
<dbReference type="GO" id="GO:0000028">
    <property type="term" value="P:ribosomal small subunit assembly"/>
    <property type="evidence" value="ECO:0007669"/>
    <property type="project" value="TreeGrafter"/>
</dbReference>
<evidence type="ECO:0000256" key="9">
    <source>
        <dbReference type="PROSITE-ProRule" id="PRU01050"/>
    </source>
</evidence>
<accession>A0A437S8I4</accession>
<dbReference type="InterPro" id="IPR027417">
    <property type="entry name" value="P-loop_NTPase"/>
</dbReference>
<name>A0A437S8I4_9FIRM</name>
<keyword evidence="5 8" id="KW-0694">RNA-binding</keyword>
<evidence type="ECO:0000256" key="2">
    <source>
        <dbReference type="ARBA" id="ARBA00020484"/>
    </source>
</evidence>
<dbReference type="InterPro" id="IPR009019">
    <property type="entry name" value="KH_sf_prok-type"/>
</dbReference>
<dbReference type="InterPro" id="IPR005225">
    <property type="entry name" value="Small_GTP-bd"/>
</dbReference>
<organism evidence="13 14">
    <name type="scientific">Anaerosphaera multitolerans</name>
    <dbReference type="NCBI Taxonomy" id="2487351"/>
    <lineage>
        <taxon>Bacteria</taxon>
        <taxon>Bacillati</taxon>
        <taxon>Bacillota</taxon>
        <taxon>Tissierellia</taxon>
        <taxon>Tissierellales</taxon>
        <taxon>Peptoniphilaceae</taxon>
        <taxon>Anaerosphaera</taxon>
    </lineage>
</organism>
<feature type="domain" description="Era-type G" evidence="12">
    <location>
        <begin position="3"/>
        <end position="175"/>
    </location>
</feature>
<feature type="binding site" evidence="8">
    <location>
        <begin position="125"/>
        <end position="128"/>
    </location>
    <ligand>
        <name>GTP</name>
        <dbReference type="ChEBI" id="CHEBI:37565"/>
    </ligand>
</feature>
<dbReference type="GO" id="GO:0043024">
    <property type="term" value="F:ribosomal small subunit binding"/>
    <property type="evidence" value="ECO:0007669"/>
    <property type="project" value="TreeGrafter"/>
</dbReference>
<feature type="region of interest" description="G2" evidence="9">
    <location>
        <begin position="37"/>
        <end position="41"/>
    </location>
</feature>
<feature type="region of interest" description="G4" evidence="9">
    <location>
        <begin position="125"/>
        <end position="128"/>
    </location>
</feature>
<dbReference type="PROSITE" id="PS50823">
    <property type="entry name" value="KH_TYPE_2"/>
    <property type="match status" value="1"/>
</dbReference>
<keyword evidence="8" id="KW-0963">Cytoplasm</keyword>
<feature type="region of interest" description="G1" evidence="9">
    <location>
        <begin position="11"/>
        <end position="18"/>
    </location>
</feature>
<comment type="subunit">
    <text evidence="8">Monomer.</text>
</comment>
<dbReference type="InterPro" id="IPR006073">
    <property type="entry name" value="GTP-bd"/>
</dbReference>
<dbReference type="HAMAP" id="MF_00367">
    <property type="entry name" value="GTPase_Era"/>
    <property type="match status" value="1"/>
</dbReference>
<feature type="domain" description="KH type-2" evidence="11">
    <location>
        <begin position="206"/>
        <end position="283"/>
    </location>
</feature>
<dbReference type="PANTHER" id="PTHR42698:SF1">
    <property type="entry name" value="GTPASE ERA, MITOCHONDRIAL"/>
    <property type="match status" value="1"/>
</dbReference>
<dbReference type="NCBIfam" id="TIGR00436">
    <property type="entry name" value="era"/>
    <property type="match status" value="1"/>
</dbReference>
<feature type="binding site" evidence="8">
    <location>
        <begin position="58"/>
        <end position="62"/>
    </location>
    <ligand>
        <name>GTP</name>
        <dbReference type="ChEBI" id="CHEBI:37565"/>
    </ligand>
</feature>
<comment type="function">
    <text evidence="8">An essential GTPase that binds both GDP and GTP, with rapid nucleotide exchange. Plays a role in 16S rRNA processing and 30S ribosomal subunit biogenesis and possibly also in cell cycle regulation and energy metabolism.</text>
</comment>
<evidence type="ECO:0000256" key="4">
    <source>
        <dbReference type="ARBA" id="ARBA00022741"/>
    </source>
</evidence>